<name>A0A3L6Q536_PANMI</name>
<evidence type="ECO:0000259" key="1">
    <source>
        <dbReference type="Pfam" id="PF03478"/>
    </source>
</evidence>
<comment type="caution">
    <text evidence="2">The sequence shown here is derived from an EMBL/GenBank/DDBJ whole genome shotgun (WGS) entry which is preliminary data.</text>
</comment>
<evidence type="ECO:0000313" key="3">
    <source>
        <dbReference type="Proteomes" id="UP000275267"/>
    </source>
</evidence>
<dbReference type="Proteomes" id="UP000275267">
    <property type="component" value="Unassembled WGS sequence"/>
</dbReference>
<protein>
    <recommendedName>
        <fullName evidence="1">KIB1-4 beta-propeller domain-containing protein</fullName>
    </recommendedName>
</protein>
<dbReference type="PANTHER" id="PTHR44586:SF23">
    <property type="entry name" value="F-BOX DOMAIN-CONTAINING PROTEIN"/>
    <property type="match status" value="1"/>
</dbReference>
<dbReference type="STRING" id="4540.A0A3L6Q536"/>
<dbReference type="PANTHER" id="PTHR44586">
    <property type="entry name" value="F-BOX DOMAIN CONTAINING PROTEIN, EXPRESSED"/>
    <property type="match status" value="1"/>
</dbReference>
<organism evidence="2 3">
    <name type="scientific">Panicum miliaceum</name>
    <name type="common">Proso millet</name>
    <name type="synonym">Broomcorn millet</name>
    <dbReference type="NCBI Taxonomy" id="4540"/>
    <lineage>
        <taxon>Eukaryota</taxon>
        <taxon>Viridiplantae</taxon>
        <taxon>Streptophyta</taxon>
        <taxon>Embryophyta</taxon>
        <taxon>Tracheophyta</taxon>
        <taxon>Spermatophyta</taxon>
        <taxon>Magnoliopsida</taxon>
        <taxon>Liliopsida</taxon>
        <taxon>Poales</taxon>
        <taxon>Poaceae</taxon>
        <taxon>PACMAD clade</taxon>
        <taxon>Panicoideae</taxon>
        <taxon>Panicodae</taxon>
        <taxon>Paniceae</taxon>
        <taxon>Panicinae</taxon>
        <taxon>Panicum</taxon>
        <taxon>Panicum sect. Panicum</taxon>
    </lineage>
</organism>
<feature type="domain" description="KIB1-4 beta-propeller" evidence="1">
    <location>
        <begin position="46"/>
        <end position="230"/>
    </location>
</feature>
<dbReference type="AlphaFoldDB" id="A0A3L6Q536"/>
<dbReference type="Pfam" id="PF03478">
    <property type="entry name" value="Beta-prop_KIB1-4"/>
    <property type="match status" value="1"/>
</dbReference>
<keyword evidence="3" id="KW-1185">Reference proteome</keyword>
<gene>
    <name evidence="2" type="ORF">C2845_PM17G12630</name>
</gene>
<dbReference type="OrthoDB" id="643749at2759"/>
<accession>A0A3L6Q536</accession>
<sequence length="273" mass="29394">MEQATEEHLVRRLGAPLPRQPPCLLYASGALAPGAAALHCLATGATLPIPFPPAPLARRPLLGSGYGWLVTADEASNLHLMNPVTGAQAALPPVTALHNVKMGTDERGGPAYAVYKNPGSEPLIQEIDRAHEYMYDRVVLSASPSAGSTCVVLLLHMPMGEVSFARLGDDRWTWVAPGDGTGLPWRRFYEDAMYSDVDGLFYLIQIDASMVSLDLNGSLPVARKILDGVPRSGTPTKVPAWSEVGVDEGFARLLHYFSASMPRCACQLRISMD</sequence>
<evidence type="ECO:0000313" key="2">
    <source>
        <dbReference type="EMBL" id="RLM70116.1"/>
    </source>
</evidence>
<reference evidence="3" key="1">
    <citation type="journal article" date="2019" name="Nat. Commun.">
        <title>The genome of broomcorn millet.</title>
        <authorList>
            <person name="Zou C."/>
            <person name="Miki D."/>
            <person name="Li D."/>
            <person name="Tang Q."/>
            <person name="Xiao L."/>
            <person name="Rajput S."/>
            <person name="Deng P."/>
            <person name="Jia W."/>
            <person name="Huang R."/>
            <person name="Zhang M."/>
            <person name="Sun Y."/>
            <person name="Hu J."/>
            <person name="Fu X."/>
            <person name="Schnable P.S."/>
            <person name="Li F."/>
            <person name="Zhang H."/>
            <person name="Feng B."/>
            <person name="Zhu X."/>
            <person name="Liu R."/>
            <person name="Schnable J.C."/>
            <person name="Zhu J.-K."/>
            <person name="Zhang H."/>
        </authorList>
    </citation>
    <scope>NUCLEOTIDE SEQUENCE [LARGE SCALE GENOMIC DNA]</scope>
</reference>
<dbReference type="InterPro" id="IPR005174">
    <property type="entry name" value="KIB1-4_b-propeller"/>
</dbReference>
<dbReference type="EMBL" id="PQIB02000014">
    <property type="protein sequence ID" value="RLM70116.1"/>
    <property type="molecule type" value="Genomic_DNA"/>
</dbReference>
<proteinExistence type="predicted"/>